<dbReference type="Pfam" id="PF12795">
    <property type="entry name" value="MscS_porin"/>
    <property type="match status" value="1"/>
</dbReference>
<dbReference type="InterPro" id="IPR024393">
    <property type="entry name" value="MscS_porin"/>
</dbReference>
<dbReference type="AlphaFoldDB" id="A0A377Z4L5"/>
<protein>
    <submittedName>
        <fullName evidence="2">Potassium efflux system KefA protein / Small-conductance mechanosensitive channel</fullName>
    </submittedName>
</protein>
<dbReference type="EMBL" id="UGLW01000003">
    <property type="protein sequence ID" value="STU60087.1"/>
    <property type="molecule type" value="Genomic_DNA"/>
</dbReference>
<reference evidence="2 3" key="1">
    <citation type="submission" date="2018-06" db="EMBL/GenBank/DDBJ databases">
        <authorList>
            <consortium name="Pathogen Informatics"/>
            <person name="Doyle S."/>
        </authorList>
    </citation>
    <scope>NUCLEOTIDE SEQUENCE [LARGE SCALE GENOMIC DNA]</scope>
    <source>
        <strain evidence="2 3">NCTC10313</strain>
    </source>
</reference>
<name>A0A377Z4L5_KLEPO</name>
<dbReference type="Proteomes" id="UP000254487">
    <property type="component" value="Unassembled WGS sequence"/>
</dbReference>
<sequence length="86" mass="9644">MFNASQQLQQIRNRLNGTSVGDETLRPTQQVLLQAQQALLNAQIEQQRKSLRRQHYPAGYPTEAAVTMSPPGATGWSISYSCCRRP</sequence>
<evidence type="ECO:0000313" key="2">
    <source>
        <dbReference type="EMBL" id="STU60087.1"/>
    </source>
</evidence>
<gene>
    <name evidence="2" type="primary">kefA_2</name>
    <name evidence="2" type="ORF">NCTC10313_01898</name>
</gene>
<proteinExistence type="predicted"/>
<accession>A0A377Z4L5</accession>
<organism evidence="2 3">
    <name type="scientific">Klebsiella pneumoniae subsp. ozaenae</name>
    <dbReference type="NCBI Taxonomy" id="574"/>
    <lineage>
        <taxon>Bacteria</taxon>
        <taxon>Pseudomonadati</taxon>
        <taxon>Pseudomonadota</taxon>
        <taxon>Gammaproteobacteria</taxon>
        <taxon>Enterobacterales</taxon>
        <taxon>Enterobacteriaceae</taxon>
        <taxon>Klebsiella/Raoultella group</taxon>
        <taxon>Klebsiella</taxon>
        <taxon>Klebsiella pneumoniae complex</taxon>
    </lineage>
</organism>
<evidence type="ECO:0000259" key="1">
    <source>
        <dbReference type="Pfam" id="PF12795"/>
    </source>
</evidence>
<feature type="domain" description="Mechanosensitive ion channel MscS porin" evidence="1">
    <location>
        <begin position="2"/>
        <end position="52"/>
    </location>
</feature>
<evidence type="ECO:0000313" key="3">
    <source>
        <dbReference type="Proteomes" id="UP000254487"/>
    </source>
</evidence>